<dbReference type="GO" id="GO:0030154">
    <property type="term" value="P:cell differentiation"/>
    <property type="evidence" value="ECO:0007669"/>
    <property type="project" value="TreeGrafter"/>
</dbReference>
<accession>A0A8C4WTZ3</accession>
<reference evidence="9" key="2">
    <citation type="submission" date="2025-09" db="UniProtKB">
        <authorList>
            <consortium name="Ensembl"/>
        </authorList>
    </citation>
    <scope>IDENTIFICATION</scope>
</reference>
<feature type="compositionally biased region" description="Pro residues" evidence="7">
    <location>
        <begin position="270"/>
        <end position="290"/>
    </location>
</feature>
<keyword evidence="10" id="KW-1185">Reference proteome</keyword>
<keyword evidence="2" id="KW-0805">Transcription regulation</keyword>
<organism evidence="9 10">
    <name type="scientific">Eptatretus burgeri</name>
    <name type="common">Inshore hagfish</name>
    <dbReference type="NCBI Taxonomy" id="7764"/>
    <lineage>
        <taxon>Eukaryota</taxon>
        <taxon>Metazoa</taxon>
        <taxon>Chordata</taxon>
        <taxon>Craniata</taxon>
        <taxon>Vertebrata</taxon>
        <taxon>Cyclostomata</taxon>
        <taxon>Myxini</taxon>
        <taxon>Myxiniformes</taxon>
        <taxon>Myxinidae</taxon>
        <taxon>Eptatretinae</taxon>
        <taxon>Eptatretus</taxon>
    </lineage>
</organism>
<dbReference type="PROSITE" id="PS00350">
    <property type="entry name" value="MADS_BOX_1"/>
    <property type="match status" value="1"/>
</dbReference>
<keyword evidence="5" id="KW-0804">Transcription</keyword>
<feature type="compositionally biased region" description="Polar residues" evidence="7">
    <location>
        <begin position="491"/>
        <end position="501"/>
    </location>
</feature>
<dbReference type="SUPFAM" id="SSF55455">
    <property type="entry name" value="SRF-like"/>
    <property type="match status" value="1"/>
</dbReference>
<dbReference type="PROSITE" id="PS50066">
    <property type="entry name" value="MADS_BOX_2"/>
    <property type="match status" value="1"/>
</dbReference>
<dbReference type="SMART" id="SM00432">
    <property type="entry name" value="MADS"/>
    <property type="match status" value="1"/>
</dbReference>
<sequence>MGRKKIQIARITDERNRQVTFTKRKFGLMKKAYELSVLCDCEIALIIFNSTNKLFQYASTDMDKVLLKYTEYNEPHESRTNSDIIETLKKKGLNGFDSPDSEPEENMGPSPHAEEKFRKINEDFDNMLRNQRMCASVPPGSFQIPVALPLNTPGSLVYGTVGSGILHSQGMLNTTQPVTVQRNTVSPGLVQRPSSTGDAGGLLGSELATLTPAEVSPVGNGYTTTTGASRASPVLLTSPSPPAPSGPGPGCTITVAPHLAVSQGRAVPAKSPPPPASQHPGTSPGPPSVPTPLRTKPDLRVVIPPSSKVVMPTLTDEDLLELNQRLAGGAQGSQSLATPVVSVATPSLPPQALSGYPQSAMAAAYNTEYSLAELTALSGLASPGGLTLSSVAWPQSQGTIGNLPAGMLSQLIVNPSGGGSVGGTILTQATPVTIPVNTSVGMCIKSEPVSPPKTGGVGSRVNCGTSSGGTIYLDPRESVQHSRSPAPIPESINSTGSPYSRNDQDDGHIGTATSGLNVHDASGETIISGAGGVRNEFIPTSLAPPPGIALLRSSPEPMDHHVAKRLRIDAWPTR</sequence>
<dbReference type="PRINTS" id="PR00404">
    <property type="entry name" value="MADSDOMAIN"/>
</dbReference>
<dbReference type="Proteomes" id="UP000694388">
    <property type="component" value="Unplaced"/>
</dbReference>
<evidence type="ECO:0000313" key="10">
    <source>
        <dbReference type="Proteomes" id="UP000694388"/>
    </source>
</evidence>
<dbReference type="GO" id="GO:0046983">
    <property type="term" value="F:protein dimerization activity"/>
    <property type="evidence" value="ECO:0007669"/>
    <property type="project" value="InterPro"/>
</dbReference>
<dbReference type="Pfam" id="PF12347">
    <property type="entry name" value="HJURP_C"/>
    <property type="match status" value="1"/>
</dbReference>
<dbReference type="CDD" id="cd00265">
    <property type="entry name" value="MADS_MEF2_like"/>
    <property type="match status" value="1"/>
</dbReference>
<comment type="subcellular location">
    <subcellularLocation>
        <location evidence="1">Nucleus</location>
    </subcellularLocation>
</comment>
<evidence type="ECO:0000256" key="2">
    <source>
        <dbReference type="ARBA" id="ARBA00023015"/>
    </source>
</evidence>
<feature type="region of interest" description="Disordered" evidence="7">
    <location>
        <begin position="91"/>
        <end position="113"/>
    </location>
</feature>
<dbReference type="Gene3D" id="3.40.1810.10">
    <property type="entry name" value="Transcription factor, MADS-box"/>
    <property type="match status" value="1"/>
</dbReference>
<dbReference type="InterPro" id="IPR022102">
    <property type="entry name" value="HJURP_C"/>
</dbReference>
<dbReference type="PANTHER" id="PTHR11945">
    <property type="entry name" value="MADS BOX PROTEIN"/>
    <property type="match status" value="1"/>
</dbReference>
<evidence type="ECO:0000313" key="9">
    <source>
        <dbReference type="Ensembl" id="ENSEBUP00000010949.1"/>
    </source>
</evidence>
<proteinExistence type="predicted"/>
<evidence type="ECO:0000259" key="8">
    <source>
        <dbReference type="PROSITE" id="PS50066"/>
    </source>
</evidence>
<reference evidence="9" key="1">
    <citation type="submission" date="2025-08" db="UniProtKB">
        <authorList>
            <consortium name="Ensembl"/>
        </authorList>
    </citation>
    <scope>IDENTIFICATION</scope>
</reference>
<dbReference type="GeneTree" id="ENSGT00940000156205"/>
<evidence type="ECO:0000256" key="1">
    <source>
        <dbReference type="ARBA" id="ARBA00004123"/>
    </source>
</evidence>
<evidence type="ECO:0000256" key="5">
    <source>
        <dbReference type="ARBA" id="ARBA00023163"/>
    </source>
</evidence>
<evidence type="ECO:0000256" key="7">
    <source>
        <dbReference type="SAM" id="MobiDB-lite"/>
    </source>
</evidence>
<dbReference type="GO" id="GO:0000978">
    <property type="term" value="F:RNA polymerase II cis-regulatory region sequence-specific DNA binding"/>
    <property type="evidence" value="ECO:0007669"/>
    <property type="project" value="TreeGrafter"/>
</dbReference>
<dbReference type="InterPro" id="IPR033896">
    <property type="entry name" value="MEF2-like_N"/>
</dbReference>
<keyword evidence="3" id="KW-0238">DNA-binding</keyword>
<dbReference type="InterPro" id="IPR002100">
    <property type="entry name" value="TF_MADSbox"/>
</dbReference>
<keyword evidence="6" id="KW-0539">Nucleus</keyword>
<dbReference type="FunFam" id="3.40.1810.10:FF:000001">
    <property type="entry name" value="Myocyte-specific enhancer factor 2A homolog"/>
    <property type="match status" value="1"/>
</dbReference>
<evidence type="ECO:0000256" key="6">
    <source>
        <dbReference type="ARBA" id="ARBA00023242"/>
    </source>
</evidence>
<dbReference type="GO" id="GO:0045944">
    <property type="term" value="P:positive regulation of transcription by RNA polymerase II"/>
    <property type="evidence" value="ECO:0007669"/>
    <property type="project" value="InterPro"/>
</dbReference>
<dbReference type="OMA" id="THTTIVG"/>
<dbReference type="GO" id="GO:0042826">
    <property type="term" value="F:histone deacetylase binding"/>
    <property type="evidence" value="ECO:0007669"/>
    <property type="project" value="TreeGrafter"/>
</dbReference>
<name>A0A8C4WTZ3_EPTBU</name>
<evidence type="ECO:0000256" key="4">
    <source>
        <dbReference type="ARBA" id="ARBA00023159"/>
    </source>
</evidence>
<dbReference type="GO" id="GO:0007507">
    <property type="term" value="P:heart development"/>
    <property type="evidence" value="ECO:0007669"/>
    <property type="project" value="TreeGrafter"/>
</dbReference>
<dbReference type="GO" id="GO:0000981">
    <property type="term" value="F:DNA-binding transcription factor activity, RNA polymerase II-specific"/>
    <property type="evidence" value="ECO:0007669"/>
    <property type="project" value="TreeGrafter"/>
</dbReference>
<dbReference type="PANTHER" id="PTHR11945:SF840">
    <property type="entry name" value="MYOCYTE-SPECIFIC ENHANCER FACTOR 2A"/>
    <property type="match status" value="1"/>
</dbReference>
<dbReference type="GO" id="GO:0005634">
    <property type="term" value="C:nucleus"/>
    <property type="evidence" value="ECO:0007669"/>
    <property type="project" value="UniProtKB-SubCell"/>
</dbReference>
<evidence type="ECO:0000256" key="3">
    <source>
        <dbReference type="ARBA" id="ARBA00023125"/>
    </source>
</evidence>
<feature type="region of interest" description="Disordered" evidence="7">
    <location>
        <begin position="214"/>
        <end position="296"/>
    </location>
</feature>
<feature type="domain" description="MADS-box" evidence="8">
    <location>
        <begin position="1"/>
        <end position="61"/>
    </location>
</feature>
<protein>
    <submittedName>
        <fullName evidence="9">Myocyte enhancer factor 2A</fullName>
    </submittedName>
</protein>
<dbReference type="InterPro" id="IPR036879">
    <property type="entry name" value="TF_MADSbox_sf"/>
</dbReference>
<keyword evidence="4" id="KW-0010">Activator</keyword>
<dbReference type="AlphaFoldDB" id="A0A8C4WTZ3"/>
<feature type="region of interest" description="Disordered" evidence="7">
    <location>
        <begin position="469"/>
        <end position="510"/>
    </location>
</feature>
<dbReference type="Pfam" id="PF00319">
    <property type="entry name" value="SRF-TF"/>
    <property type="match status" value="1"/>
</dbReference>
<dbReference type="Ensembl" id="ENSEBUT00000011507.1">
    <property type="protein sequence ID" value="ENSEBUP00000010949.1"/>
    <property type="gene ID" value="ENSEBUG00000007026.1"/>
</dbReference>